<organism evidence="1 2">
    <name type="scientific">Muraenolepis orangiensis</name>
    <name type="common">Patagonian moray cod</name>
    <dbReference type="NCBI Taxonomy" id="630683"/>
    <lineage>
        <taxon>Eukaryota</taxon>
        <taxon>Metazoa</taxon>
        <taxon>Chordata</taxon>
        <taxon>Craniata</taxon>
        <taxon>Vertebrata</taxon>
        <taxon>Euteleostomi</taxon>
        <taxon>Actinopterygii</taxon>
        <taxon>Neopterygii</taxon>
        <taxon>Teleostei</taxon>
        <taxon>Neoteleostei</taxon>
        <taxon>Acanthomorphata</taxon>
        <taxon>Zeiogadaria</taxon>
        <taxon>Gadariae</taxon>
        <taxon>Gadiformes</taxon>
        <taxon>Muraenolepidoidei</taxon>
        <taxon>Muraenolepididae</taxon>
        <taxon>Muraenolepis</taxon>
    </lineage>
</organism>
<dbReference type="Proteomes" id="UP001148018">
    <property type="component" value="Unassembled WGS sequence"/>
</dbReference>
<proteinExistence type="predicted"/>
<gene>
    <name evidence="1" type="ORF">NHX12_019846</name>
</gene>
<accession>A0A9Q0IWZ2</accession>
<reference evidence="1" key="1">
    <citation type="submission" date="2022-07" db="EMBL/GenBank/DDBJ databases">
        <title>Chromosome-level genome of Muraenolepis orangiensis.</title>
        <authorList>
            <person name="Kim J."/>
        </authorList>
    </citation>
    <scope>NUCLEOTIDE SEQUENCE</scope>
    <source>
        <strain evidence="1">KU_S4_2022</strain>
        <tissue evidence="1">Muscle</tissue>
    </source>
</reference>
<protein>
    <submittedName>
        <fullName evidence="1">Uncharacterized protein</fullName>
    </submittedName>
</protein>
<evidence type="ECO:0000313" key="2">
    <source>
        <dbReference type="Proteomes" id="UP001148018"/>
    </source>
</evidence>
<evidence type="ECO:0000313" key="1">
    <source>
        <dbReference type="EMBL" id="KAJ3613600.1"/>
    </source>
</evidence>
<keyword evidence="2" id="KW-1185">Reference proteome</keyword>
<dbReference type="AlphaFoldDB" id="A0A9Q0IWZ2"/>
<sequence>MYNTFAQPDAYVEVGGRERSLAPPGLWPPSLVPVVVDPRDVGMQAQAQGRPLPLFGYQHHSDRRLKRAIENHHGGGHRFFPYIRRRNGPIGLLDEDTEHYGGE</sequence>
<name>A0A9Q0IWZ2_9TELE</name>
<comment type="caution">
    <text evidence="1">The sequence shown here is derived from an EMBL/GenBank/DDBJ whole genome shotgun (WGS) entry which is preliminary data.</text>
</comment>
<dbReference type="EMBL" id="JANIIK010000035">
    <property type="protein sequence ID" value="KAJ3613600.1"/>
    <property type="molecule type" value="Genomic_DNA"/>
</dbReference>